<sequence length="218" mass="24513">MLLLLKRSTAHTGMRCYASLPKRAVLPTKAIPKKAAGRFTSNKLIDQPIEGQMKDVQQTLVYLGPFAETMRRYKMTASFFGICGIFAVPALLSTGQAPVMSVALAGVSAVSPAVFVHLYTSGYVTKLVVYDDIKTVEKERKKPKEMKDKFIGIETVSFWGRFKEDTMWLSQLAYKSTPKGITWQQKLGAKNTYTMEREIMEADPYLKALVDRVQRKEA</sequence>
<evidence type="ECO:0000313" key="2">
    <source>
        <dbReference type="EMBL" id="KAG2206017.1"/>
    </source>
</evidence>
<dbReference type="OrthoDB" id="2386090at2759"/>
<feature type="transmembrane region" description="Helical" evidence="1">
    <location>
        <begin position="98"/>
        <end position="119"/>
    </location>
</feature>
<keyword evidence="1" id="KW-1133">Transmembrane helix</keyword>
<organism evidence="2 3">
    <name type="scientific">Mucor saturninus</name>
    <dbReference type="NCBI Taxonomy" id="64648"/>
    <lineage>
        <taxon>Eukaryota</taxon>
        <taxon>Fungi</taxon>
        <taxon>Fungi incertae sedis</taxon>
        <taxon>Mucoromycota</taxon>
        <taxon>Mucoromycotina</taxon>
        <taxon>Mucoromycetes</taxon>
        <taxon>Mucorales</taxon>
        <taxon>Mucorineae</taxon>
        <taxon>Mucoraceae</taxon>
        <taxon>Mucor</taxon>
    </lineage>
</organism>
<gene>
    <name evidence="2" type="ORF">INT47_005335</name>
</gene>
<comment type="caution">
    <text evidence="2">The sequence shown here is derived from an EMBL/GenBank/DDBJ whole genome shotgun (WGS) entry which is preliminary data.</text>
</comment>
<dbReference type="AlphaFoldDB" id="A0A8H7V5A6"/>
<keyword evidence="3" id="KW-1185">Reference proteome</keyword>
<evidence type="ECO:0000313" key="3">
    <source>
        <dbReference type="Proteomes" id="UP000603453"/>
    </source>
</evidence>
<dbReference type="EMBL" id="JAEPRD010000033">
    <property type="protein sequence ID" value="KAG2206017.1"/>
    <property type="molecule type" value="Genomic_DNA"/>
</dbReference>
<reference evidence="2" key="1">
    <citation type="submission" date="2020-12" db="EMBL/GenBank/DDBJ databases">
        <title>Metabolic potential, ecology and presence of endohyphal bacteria is reflected in genomic diversity of Mucoromycotina.</title>
        <authorList>
            <person name="Muszewska A."/>
            <person name="Okrasinska A."/>
            <person name="Steczkiewicz K."/>
            <person name="Drgas O."/>
            <person name="Orlowska M."/>
            <person name="Perlinska-Lenart U."/>
            <person name="Aleksandrzak-Piekarczyk T."/>
            <person name="Szatraj K."/>
            <person name="Zielenkiewicz U."/>
            <person name="Pilsyk S."/>
            <person name="Malc E."/>
            <person name="Mieczkowski P."/>
            <person name="Kruszewska J.S."/>
            <person name="Biernat P."/>
            <person name="Pawlowska J."/>
        </authorList>
    </citation>
    <scope>NUCLEOTIDE SEQUENCE</scope>
    <source>
        <strain evidence="2">WA0000017839</strain>
    </source>
</reference>
<protein>
    <submittedName>
        <fullName evidence="2">Uncharacterized protein</fullName>
    </submittedName>
</protein>
<feature type="transmembrane region" description="Helical" evidence="1">
    <location>
        <begin position="75"/>
        <end position="92"/>
    </location>
</feature>
<proteinExistence type="predicted"/>
<name>A0A8H7V5A6_9FUNG</name>
<evidence type="ECO:0000256" key="1">
    <source>
        <dbReference type="SAM" id="Phobius"/>
    </source>
</evidence>
<dbReference type="Proteomes" id="UP000603453">
    <property type="component" value="Unassembled WGS sequence"/>
</dbReference>
<accession>A0A8H7V5A6</accession>
<keyword evidence="1" id="KW-0812">Transmembrane</keyword>
<keyword evidence="1" id="KW-0472">Membrane</keyword>